<proteinExistence type="predicted"/>
<evidence type="ECO:0000313" key="1">
    <source>
        <dbReference type="EMBL" id="ESA12643.1"/>
    </source>
</evidence>
<dbReference type="Gene3D" id="1.10.510.10">
    <property type="entry name" value="Transferase(Phosphotransferase) domain 1"/>
    <property type="match status" value="1"/>
</dbReference>
<dbReference type="AlphaFoldDB" id="U9U241"/>
<sequence length="119" mass="13977">MKCWDFNAENRPSAKELYQILKKWNQEDEKSDSEIRSQMSEYYEKIREKKLKNRSNENKSENYIPSVSENLKFGSVNHNYLSPITLIKQSADEKSANKQPAVEQPISICSRMYDCSCKN</sequence>
<name>U9U241_RHIID</name>
<evidence type="ECO:0008006" key="2">
    <source>
        <dbReference type="Google" id="ProtNLM"/>
    </source>
</evidence>
<dbReference type="HOGENOM" id="CLU_2062688_0_0_1"/>
<gene>
    <name evidence="1" type="ORF">GLOINDRAFT_96246</name>
</gene>
<organism evidence="1">
    <name type="scientific">Rhizophagus irregularis (strain DAOM 181602 / DAOM 197198 / MUCL 43194)</name>
    <name type="common">Arbuscular mycorrhizal fungus</name>
    <name type="synonym">Glomus intraradices</name>
    <dbReference type="NCBI Taxonomy" id="747089"/>
    <lineage>
        <taxon>Eukaryota</taxon>
        <taxon>Fungi</taxon>
        <taxon>Fungi incertae sedis</taxon>
        <taxon>Mucoromycota</taxon>
        <taxon>Glomeromycotina</taxon>
        <taxon>Glomeromycetes</taxon>
        <taxon>Glomerales</taxon>
        <taxon>Glomeraceae</taxon>
        <taxon>Rhizophagus</taxon>
    </lineage>
</organism>
<dbReference type="EMBL" id="KI284718">
    <property type="protein sequence ID" value="ESA12643.1"/>
    <property type="molecule type" value="Genomic_DNA"/>
</dbReference>
<protein>
    <recommendedName>
        <fullName evidence="2">Serine-threonine/tyrosine-protein kinase catalytic domain-containing protein</fullName>
    </recommendedName>
</protein>
<accession>U9U241</accession>
<reference evidence="1" key="1">
    <citation type="submission" date="2013-07" db="EMBL/GenBank/DDBJ databases">
        <title>The genome of an arbuscular mycorrhizal fungus provides insights into the evolution of the oldest plant symbiosis.</title>
        <authorList>
            <consortium name="DOE Joint Genome Institute"/>
            <person name="Tisserant E."/>
            <person name="Malbreil M."/>
            <person name="Kuo A."/>
            <person name="Kohler A."/>
            <person name="Symeonidi A."/>
            <person name="Balestrini R."/>
            <person name="Charron P."/>
            <person name="Duensing N."/>
            <person name="Frei-dit-Frey N."/>
            <person name="Gianinazzi-Pearson V."/>
            <person name="Gilbert B."/>
            <person name="Handa Y."/>
            <person name="Hijri M."/>
            <person name="Kaul R."/>
            <person name="Kawaguchi M."/>
            <person name="Krajinski F."/>
            <person name="Lammers P."/>
            <person name="Lapierre D."/>
            <person name="Masclaux F.G."/>
            <person name="Murat C."/>
            <person name="Morin E."/>
            <person name="Ndikumana S."/>
            <person name="Pagni M."/>
            <person name="Petitpierre D."/>
            <person name="Requena N."/>
            <person name="Rosikiewicz P."/>
            <person name="Riley R."/>
            <person name="Saito K."/>
            <person name="San Clemente H."/>
            <person name="Shapiro H."/>
            <person name="van Tuinen D."/>
            <person name="Becard G."/>
            <person name="Bonfante P."/>
            <person name="Paszkowski U."/>
            <person name="Shachar-Hill Y."/>
            <person name="Young J.P."/>
            <person name="Sanders I.R."/>
            <person name="Henrissat B."/>
            <person name="Rensing S.A."/>
            <person name="Grigoriev I.V."/>
            <person name="Corradi N."/>
            <person name="Roux C."/>
            <person name="Martin F."/>
        </authorList>
    </citation>
    <scope>NUCLEOTIDE SEQUENCE</scope>
    <source>
        <strain evidence="1">DAOM 197198</strain>
    </source>
</reference>